<feature type="transmembrane region" description="Helical" evidence="3">
    <location>
        <begin position="186"/>
        <end position="209"/>
    </location>
</feature>
<feature type="region of interest" description="Disordered" evidence="2">
    <location>
        <begin position="351"/>
        <end position="393"/>
    </location>
</feature>
<dbReference type="Pfam" id="PF10342">
    <property type="entry name" value="Kre9_KNH"/>
    <property type="match status" value="1"/>
</dbReference>
<evidence type="ECO:0000259" key="5">
    <source>
        <dbReference type="Pfam" id="PF10342"/>
    </source>
</evidence>
<reference evidence="6 7" key="1">
    <citation type="submission" date="2024-09" db="EMBL/GenBank/DDBJ databases">
        <title>Itraconazole resistance in Madurella fahalii resulting from another homologue of gene encoding cytochrome P450 14-alpha sterol demethylase (CYP51).</title>
        <authorList>
            <person name="Yoshioka I."/>
            <person name="Fahal A.H."/>
            <person name="Kaneko S."/>
            <person name="Yaguchi T."/>
        </authorList>
    </citation>
    <scope>NUCLEOTIDE SEQUENCE [LARGE SCALE GENOMIC DNA]</scope>
    <source>
        <strain evidence="6 7">IFM 68171</strain>
    </source>
</reference>
<organism evidence="6 7">
    <name type="scientific">Madurella fahalii</name>
    <dbReference type="NCBI Taxonomy" id="1157608"/>
    <lineage>
        <taxon>Eukaryota</taxon>
        <taxon>Fungi</taxon>
        <taxon>Dikarya</taxon>
        <taxon>Ascomycota</taxon>
        <taxon>Pezizomycotina</taxon>
        <taxon>Sordariomycetes</taxon>
        <taxon>Sordariomycetidae</taxon>
        <taxon>Sordariales</taxon>
        <taxon>Sordariales incertae sedis</taxon>
        <taxon>Madurella</taxon>
    </lineage>
</organism>
<keyword evidence="3" id="KW-0472">Membrane</keyword>
<evidence type="ECO:0000313" key="6">
    <source>
        <dbReference type="EMBL" id="GAB1312661.1"/>
    </source>
</evidence>
<accession>A0ABQ0G4G7</accession>
<keyword evidence="7" id="KW-1185">Reference proteome</keyword>
<evidence type="ECO:0000256" key="4">
    <source>
        <dbReference type="SAM" id="SignalP"/>
    </source>
</evidence>
<sequence length="413" mass="42265">MAIKSALWAILLAHLPRAALAGVIFTNEDYYIEAGIPFTITWTNNRGAVTVTLMNGPDMDLQPVLVIVSDYEGQEYTWTPPTTLATDSYELQITDSGSADYSPRFRFTGVPGGSDSGSTGTLTTSSTPSSISPSQPPNAVPTTETTTNPTLSNPAITNNNNSSNSNDGQDTPATDTAHALSTPAKVAIATVSSLLFLALLALLLIWLVARKRRKERDILLLQQQQQQQLQPHQQQYKPFAADDSLVLTKEMAAGYMDGTGPVARVIELPVGNESIEIEGVGKDPSEGGGAGGGGGWGMAGYYFGGGIAAGGGLRWEGGEGKAAVDGAGSDGFVGGGASAAAAAAAAAAAGVGAGGGGGGNTENGYGGDVGSRGDWRPEGDLVAGRGLERDWEGGKKNGEWAAVELPGTFGSGR</sequence>
<proteinExistence type="predicted"/>
<keyword evidence="3" id="KW-1133">Transmembrane helix</keyword>
<dbReference type="GeneID" id="98173616"/>
<dbReference type="PANTHER" id="PTHR40633">
    <property type="entry name" value="MATRIX PROTEIN, PUTATIVE (AFU_ORTHOLOGUE AFUA_8G05410)-RELATED"/>
    <property type="match status" value="1"/>
</dbReference>
<dbReference type="InterPro" id="IPR052982">
    <property type="entry name" value="SRP1/TIP1-like"/>
</dbReference>
<gene>
    <name evidence="6" type="ORF">MFIFM68171_02871</name>
</gene>
<protein>
    <recommendedName>
        <fullName evidence="5">Yeast cell wall synthesis Kre9/Knh1-like N-terminal domain-containing protein</fullName>
    </recommendedName>
</protein>
<keyword evidence="3" id="KW-0812">Transmembrane</keyword>
<feature type="signal peptide" evidence="4">
    <location>
        <begin position="1"/>
        <end position="21"/>
    </location>
</feature>
<dbReference type="EMBL" id="BAAFSV010000002">
    <property type="protein sequence ID" value="GAB1312661.1"/>
    <property type="molecule type" value="Genomic_DNA"/>
</dbReference>
<feature type="compositionally biased region" description="Low complexity" evidence="2">
    <location>
        <begin position="140"/>
        <end position="166"/>
    </location>
</feature>
<keyword evidence="1 4" id="KW-0732">Signal</keyword>
<evidence type="ECO:0000313" key="7">
    <source>
        <dbReference type="Proteomes" id="UP001628179"/>
    </source>
</evidence>
<feature type="region of interest" description="Disordered" evidence="2">
    <location>
        <begin position="102"/>
        <end position="176"/>
    </location>
</feature>
<feature type="compositionally biased region" description="Gly residues" evidence="2">
    <location>
        <begin position="351"/>
        <end position="370"/>
    </location>
</feature>
<evidence type="ECO:0000256" key="1">
    <source>
        <dbReference type="ARBA" id="ARBA00022729"/>
    </source>
</evidence>
<dbReference type="Proteomes" id="UP001628179">
    <property type="component" value="Unassembled WGS sequence"/>
</dbReference>
<evidence type="ECO:0000256" key="3">
    <source>
        <dbReference type="SAM" id="Phobius"/>
    </source>
</evidence>
<dbReference type="InterPro" id="IPR018466">
    <property type="entry name" value="Kre9/Knh1-like_N"/>
</dbReference>
<feature type="compositionally biased region" description="Low complexity" evidence="2">
    <location>
        <begin position="116"/>
        <end position="133"/>
    </location>
</feature>
<dbReference type="RefSeq" id="XP_070914394.1">
    <property type="nucleotide sequence ID" value="XM_071058293.1"/>
</dbReference>
<feature type="chain" id="PRO_5045081934" description="Yeast cell wall synthesis Kre9/Knh1-like N-terminal domain-containing protein" evidence="4">
    <location>
        <begin position="22"/>
        <end position="413"/>
    </location>
</feature>
<comment type="caution">
    <text evidence="6">The sequence shown here is derived from an EMBL/GenBank/DDBJ whole genome shotgun (WGS) entry which is preliminary data.</text>
</comment>
<name>A0ABQ0G4G7_9PEZI</name>
<feature type="domain" description="Yeast cell wall synthesis Kre9/Knh1-like N-terminal" evidence="5">
    <location>
        <begin position="29"/>
        <end position="106"/>
    </location>
</feature>
<evidence type="ECO:0000256" key="2">
    <source>
        <dbReference type="SAM" id="MobiDB-lite"/>
    </source>
</evidence>
<dbReference type="PANTHER" id="PTHR40633:SF1">
    <property type="entry name" value="GPI ANCHORED SERINE-THREONINE RICH PROTEIN (AFU_ORTHOLOGUE AFUA_1G03630)"/>
    <property type="match status" value="1"/>
</dbReference>